<dbReference type="InterPro" id="IPR015422">
    <property type="entry name" value="PyrdxlP-dep_Trfase_small"/>
</dbReference>
<evidence type="ECO:0000313" key="7">
    <source>
        <dbReference type="EMBL" id="CCV09423.1"/>
    </source>
</evidence>
<dbReference type="eggNOG" id="COG0160">
    <property type="taxonomic scope" value="Bacteria"/>
</dbReference>
<feature type="compositionally biased region" description="Basic and acidic residues" evidence="6">
    <location>
        <begin position="186"/>
        <end position="197"/>
    </location>
</feature>
<proteinExistence type="inferred from homology"/>
<name>M5EZD4_9HYPH</name>
<comment type="similarity">
    <text evidence="2">Belongs to the class-III pyridoxal-phosphate-dependent aminotransferase family.</text>
</comment>
<dbReference type="SUPFAM" id="SSF53383">
    <property type="entry name" value="PLP-dependent transferases"/>
    <property type="match status" value="1"/>
</dbReference>
<feature type="region of interest" description="Disordered" evidence="6">
    <location>
        <begin position="160"/>
        <end position="197"/>
    </location>
</feature>
<keyword evidence="3" id="KW-0032">Aminotransferase</keyword>
<evidence type="ECO:0000256" key="6">
    <source>
        <dbReference type="SAM" id="MobiDB-lite"/>
    </source>
</evidence>
<accession>M5EZD4</accession>
<dbReference type="Pfam" id="PF00202">
    <property type="entry name" value="Aminotran_3"/>
    <property type="match status" value="1"/>
</dbReference>
<keyword evidence="8" id="KW-1185">Reference proteome</keyword>
<evidence type="ECO:0000256" key="1">
    <source>
        <dbReference type="ARBA" id="ARBA00001933"/>
    </source>
</evidence>
<dbReference type="Proteomes" id="UP000012062">
    <property type="component" value="Unassembled WGS sequence"/>
</dbReference>
<dbReference type="Gene3D" id="3.90.1150.10">
    <property type="entry name" value="Aspartate Aminotransferase, domain 1"/>
    <property type="match status" value="1"/>
</dbReference>
<keyword evidence="4" id="KW-0808">Transferase</keyword>
<dbReference type="InterPro" id="IPR015421">
    <property type="entry name" value="PyrdxlP-dep_Trfase_major"/>
</dbReference>
<dbReference type="AlphaFoldDB" id="M5EZD4"/>
<evidence type="ECO:0000256" key="4">
    <source>
        <dbReference type="ARBA" id="ARBA00022679"/>
    </source>
</evidence>
<dbReference type="PANTHER" id="PTHR43552">
    <property type="entry name" value="DIAMINOBUTYRATE--2-OXOGLUTARATE AMINOTRANSFERASE"/>
    <property type="match status" value="1"/>
</dbReference>
<dbReference type="InterPro" id="IPR004637">
    <property type="entry name" value="Dat"/>
</dbReference>
<dbReference type="RefSeq" id="WP_008878275.1">
    <property type="nucleotide sequence ID" value="NZ_CAUM01000175.1"/>
</dbReference>
<dbReference type="GO" id="GO:0008483">
    <property type="term" value="F:transaminase activity"/>
    <property type="evidence" value="ECO:0007669"/>
    <property type="project" value="UniProtKB-KW"/>
</dbReference>
<evidence type="ECO:0000313" key="8">
    <source>
        <dbReference type="Proteomes" id="UP000012062"/>
    </source>
</evidence>
<sequence>MEESSGARCKGAEHECTYERLESNVRSYCRSFPFEIRSAENALLTLTTGATCIDFLSGCGSLNYGHNDPDMKEALLDYISGNGIAHSLDLHTVSKRSFIETFAEKILGPRRLGYKIQFTGPTGTNAVEAALKLARKATGRSNIIAFTNGFHGVTLVSALPDGDAMGGRRQPRSGKRMGSRAGGGTGHREGKVGRCDP</sequence>
<protein>
    <recommendedName>
        <fullName evidence="9">Diaminobutyrate--2-oxoglutarate transaminase</fullName>
    </recommendedName>
</protein>
<dbReference type="EMBL" id="CAUM01000175">
    <property type="protein sequence ID" value="CCV09423.1"/>
    <property type="molecule type" value="Genomic_DNA"/>
</dbReference>
<dbReference type="Gene3D" id="3.40.640.10">
    <property type="entry name" value="Type I PLP-dependent aspartate aminotransferase-like (Major domain)"/>
    <property type="match status" value="1"/>
</dbReference>
<evidence type="ECO:0008006" key="9">
    <source>
        <dbReference type="Google" id="ProtNLM"/>
    </source>
</evidence>
<gene>
    <name evidence="7" type="ORF">MESS2_p120009</name>
</gene>
<evidence type="ECO:0000256" key="3">
    <source>
        <dbReference type="ARBA" id="ARBA00022576"/>
    </source>
</evidence>
<evidence type="ECO:0000256" key="2">
    <source>
        <dbReference type="ARBA" id="ARBA00008954"/>
    </source>
</evidence>
<comment type="caution">
    <text evidence="7">The sequence shown here is derived from an EMBL/GenBank/DDBJ whole genome shotgun (WGS) entry which is preliminary data.</text>
</comment>
<dbReference type="InterPro" id="IPR015424">
    <property type="entry name" value="PyrdxlP-dep_Trfase"/>
</dbReference>
<dbReference type="STRING" id="1297569.MESS2_p120009"/>
<reference evidence="7 8" key="1">
    <citation type="submission" date="2013-02" db="EMBL/GenBank/DDBJ databases">
        <authorList>
            <person name="Genoscope - CEA"/>
        </authorList>
    </citation>
    <scope>NUCLEOTIDE SEQUENCE [LARGE SCALE GENOMIC DNA]</scope>
    <source>
        <strain evidence="7 8">STM 2683</strain>
    </source>
</reference>
<comment type="cofactor">
    <cofactor evidence="1">
        <name>pyridoxal 5'-phosphate</name>
        <dbReference type="ChEBI" id="CHEBI:597326"/>
    </cofactor>
</comment>
<organism evidence="7 8">
    <name type="scientific">Mesorhizobium metallidurans STM 2683</name>
    <dbReference type="NCBI Taxonomy" id="1297569"/>
    <lineage>
        <taxon>Bacteria</taxon>
        <taxon>Pseudomonadati</taxon>
        <taxon>Pseudomonadota</taxon>
        <taxon>Alphaproteobacteria</taxon>
        <taxon>Hyphomicrobiales</taxon>
        <taxon>Phyllobacteriaceae</taxon>
        <taxon>Mesorhizobium</taxon>
    </lineage>
</organism>
<dbReference type="GO" id="GO:0030170">
    <property type="term" value="F:pyridoxal phosphate binding"/>
    <property type="evidence" value="ECO:0007669"/>
    <property type="project" value="InterPro"/>
</dbReference>
<feature type="compositionally biased region" description="Basic residues" evidence="6">
    <location>
        <begin position="169"/>
        <end position="178"/>
    </location>
</feature>
<dbReference type="InterPro" id="IPR005814">
    <property type="entry name" value="Aminotrans_3"/>
</dbReference>
<dbReference type="PANTHER" id="PTHR43552:SF2">
    <property type="entry name" value="DIAMINOBUTYRATE--2-OXOGLUTARATE TRANSAMINASE"/>
    <property type="match status" value="1"/>
</dbReference>
<evidence type="ECO:0000256" key="5">
    <source>
        <dbReference type="ARBA" id="ARBA00022898"/>
    </source>
</evidence>
<keyword evidence="5" id="KW-0663">Pyridoxal phosphate</keyword>